<keyword evidence="2" id="KW-0238">DNA-binding</keyword>
<keyword evidence="3" id="KW-0804">Transcription</keyword>
<sequence>MNYPEQKREIINGIPYDYLCHIQEVTGPGNVYPAHYHSYIEILYCISGTYDVLLNGKHHKFTEGDMTLINSKEVHQINSQSPTGGQYIVLRFEPEIIYNSMFHNYLELKYVLPFVLESSNHQKIIEKKDIQSTFIPELFYEILKEFETEGYGYELAVKNHIGRIFLWILRYFHEKGVDFTISEDTYDDLIKRLQPSLDYVLEHYDEEIKATDMADLCNMSYSYFSRVFNRQMNMNFNEYLNHVRIMEAEKLLVSTTMNITEISVAVGFNTTSYFIKLFKSCKNISPKHFRKEFVISRDSK</sequence>
<dbReference type="GO" id="GO:0003700">
    <property type="term" value="F:DNA-binding transcription factor activity"/>
    <property type="evidence" value="ECO:0007669"/>
    <property type="project" value="InterPro"/>
</dbReference>
<dbReference type="AlphaFoldDB" id="A0A3N1XQT2"/>
<dbReference type="InterPro" id="IPR014710">
    <property type="entry name" value="RmlC-like_jellyroll"/>
</dbReference>
<dbReference type="Pfam" id="PF02311">
    <property type="entry name" value="AraC_binding"/>
    <property type="match status" value="1"/>
</dbReference>
<dbReference type="PROSITE" id="PS01124">
    <property type="entry name" value="HTH_ARAC_FAMILY_2"/>
    <property type="match status" value="1"/>
</dbReference>
<dbReference type="PANTHER" id="PTHR43280">
    <property type="entry name" value="ARAC-FAMILY TRANSCRIPTIONAL REGULATOR"/>
    <property type="match status" value="1"/>
</dbReference>
<dbReference type="InterPro" id="IPR018062">
    <property type="entry name" value="HTH_AraC-typ_CS"/>
</dbReference>
<comment type="caution">
    <text evidence="5">The sequence shown here is derived from an EMBL/GenBank/DDBJ whole genome shotgun (WGS) entry which is preliminary data.</text>
</comment>
<gene>
    <name evidence="5" type="ORF">EDD66_106129</name>
</gene>
<dbReference type="PRINTS" id="PR00032">
    <property type="entry name" value="HTHARAC"/>
</dbReference>
<dbReference type="InterPro" id="IPR003313">
    <property type="entry name" value="AraC-bd"/>
</dbReference>
<proteinExistence type="predicted"/>
<name>A0A3N1XQT2_9FIRM</name>
<dbReference type="Pfam" id="PF12833">
    <property type="entry name" value="HTH_18"/>
    <property type="match status" value="1"/>
</dbReference>
<keyword evidence="1" id="KW-0805">Transcription regulation</keyword>
<dbReference type="EMBL" id="RJVG01000006">
    <property type="protein sequence ID" value="ROR27432.1"/>
    <property type="molecule type" value="Genomic_DNA"/>
</dbReference>
<dbReference type="RefSeq" id="WP_123609678.1">
    <property type="nucleotide sequence ID" value="NZ_RJVG01000006.1"/>
</dbReference>
<evidence type="ECO:0000256" key="3">
    <source>
        <dbReference type="ARBA" id="ARBA00023163"/>
    </source>
</evidence>
<dbReference type="InterPro" id="IPR020449">
    <property type="entry name" value="Tscrpt_reg_AraC-type_HTH"/>
</dbReference>
<evidence type="ECO:0000256" key="2">
    <source>
        <dbReference type="ARBA" id="ARBA00023125"/>
    </source>
</evidence>
<dbReference type="GO" id="GO:0043565">
    <property type="term" value="F:sequence-specific DNA binding"/>
    <property type="evidence" value="ECO:0007669"/>
    <property type="project" value="InterPro"/>
</dbReference>
<evidence type="ECO:0000313" key="5">
    <source>
        <dbReference type="EMBL" id="ROR27432.1"/>
    </source>
</evidence>
<accession>A0A3N1XQT2</accession>
<evidence type="ECO:0000259" key="4">
    <source>
        <dbReference type="PROSITE" id="PS01124"/>
    </source>
</evidence>
<dbReference type="OrthoDB" id="9791615at2"/>
<dbReference type="InterPro" id="IPR037923">
    <property type="entry name" value="HTH-like"/>
</dbReference>
<evidence type="ECO:0000256" key="1">
    <source>
        <dbReference type="ARBA" id="ARBA00023015"/>
    </source>
</evidence>
<dbReference type="Proteomes" id="UP000273083">
    <property type="component" value="Unassembled WGS sequence"/>
</dbReference>
<feature type="domain" description="HTH araC/xylS-type" evidence="4">
    <location>
        <begin position="194"/>
        <end position="292"/>
    </location>
</feature>
<protein>
    <submittedName>
        <fullName evidence="5">AraC family transcriptional regulator</fullName>
    </submittedName>
</protein>
<dbReference type="SMART" id="SM00342">
    <property type="entry name" value="HTH_ARAC"/>
    <property type="match status" value="1"/>
</dbReference>
<organism evidence="5 6">
    <name type="scientific">Mobilisporobacter senegalensis</name>
    <dbReference type="NCBI Taxonomy" id="1329262"/>
    <lineage>
        <taxon>Bacteria</taxon>
        <taxon>Bacillati</taxon>
        <taxon>Bacillota</taxon>
        <taxon>Clostridia</taxon>
        <taxon>Lachnospirales</taxon>
        <taxon>Lachnospiraceae</taxon>
        <taxon>Mobilisporobacter</taxon>
    </lineage>
</organism>
<keyword evidence="6" id="KW-1185">Reference proteome</keyword>
<dbReference type="Gene3D" id="1.10.10.60">
    <property type="entry name" value="Homeodomain-like"/>
    <property type="match status" value="2"/>
</dbReference>
<reference evidence="5 6" key="1">
    <citation type="submission" date="2018-11" db="EMBL/GenBank/DDBJ databases">
        <title>Genomic Encyclopedia of Type Strains, Phase IV (KMG-IV): sequencing the most valuable type-strain genomes for metagenomic binning, comparative biology and taxonomic classification.</title>
        <authorList>
            <person name="Goeker M."/>
        </authorList>
    </citation>
    <scope>NUCLEOTIDE SEQUENCE [LARGE SCALE GENOMIC DNA]</scope>
    <source>
        <strain evidence="5 6">DSM 26537</strain>
    </source>
</reference>
<dbReference type="PANTHER" id="PTHR43280:SF28">
    <property type="entry name" value="HTH-TYPE TRANSCRIPTIONAL ACTIVATOR RHAS"/>
    <property type="match status" value="1"/>
</dbReference>
<dbReference type="Gene3D" id="2.60.120.10">
    <property type="entry name" value="Jelly Rolls"/>
    <property type="match status" value="1"/>
</dbReference>
<dbReference type="SUPFAM" id="SSF46689">
    <property type="entry name" value="Homeodomain-like"/>
    <property type="match status" value="2"/>
</dbReference>
<dbReference type="PROSITE" id="PS00041">
    <property type="entry name" value="HTH_ARAC_FAMILY_1"/>
    <property type="match status" value="1"/>
</dbReference>
<dbReference type="SUPFAM" id="SSF51215">
    <property type="entry name" value="Regulatory protein AraC"/>
    <property type="match status" value="1"/>
</dbReference>
<evidence type="ECO:0000313" key="6">
    <source>
        <dbReference type="Proteomes" id="UP000273083"/>
    </source>
</evidence>
<dbReference type="InterPro" id="IPR018060">
    <property type="entry name" value="HTH_AraC"/>
</dbReference>
<dbReference type="InterPro" id="IPR009057">
    <property type="entry name" value="Homeodomain-like_sf"/>
</dbReference>